<comment type="caution">
    <text evidence="1">The sequence shown here is derived from an EMBL/GenBank/DDBJ whole genome shotgun (WGS) entry which is preliminary data.</text>
</comment>
<proteinExistence type="predicted"/>
<dbReference type="EMBL" id="JBBPFD010000013">
    <property type="protein sequence ID" value="KAK7901308.1"/>
    <property type="molecule type" value="Genomic_DNA"/>
</dbReference>
<evidence type="ECO:0008006" key="3">
    <source>
        <dbReference type="Google" id="ProtNLM"/>
    </source>
</evidence>
<dbReference type="PANTHER" id="PTHR45749:SF37">
    <property type="entry name" value="OS05G0311600 PROTEIN"/>
    <property type="match status" value="1"/>
</dbReference>
<dbReference type="PANTHER" id="PTHR45749">
    <property type="match status" value="1"/>
</dbReference>
<accession>A0AAW0NJ00</accession>
<keyword evidence="2" id="KW-1185">Reference proteome</keyword>
<gene>
    <name evidence="1" type="ORF">WMY93_018077</name>
</gene>
<dbReference type="AlphaFoldDB" id="A0AAW0NJ00"/>
<sequence length="317" mass="36481">MSHRELRAIRRARLSSSVRWNCHSWAVNTICGNKEELMQCFERIRDSGDFDANTEQEAGALSMLLENPDFNFFLQLFHQILPLVDELDCTLQKNRNYDHISESIQQFKTDLEKVRDSVHVIAEEQTVDLEPKKKRRMLKKDNYGNIGKQYSGADTRAFLLHEVRHQCFSASVSAEYSLTFPDKALAVAVKTYPVITGCKLKTELRVIYNKEELRSCGGAVDLLHVLAENDLVDVLQETVQLLKLVITTPMSTAEAQRCFPTFNTIKTFVTNTRSQDRLSALTMLSMEKKLITDMWDFNHKVIQQFATNKQRAAFSYK</sequence>
<organism evidence="1 2">
    <name type="scientific">Mugilogobius chulae</name>
    <name type="common">yellowstripe goby</name>
    <dbReference type="NCBI Taxonomy" id="88201"/>
    <lineage>
        <taxon>Eukaryota</taxon>
        <taxon>Metazoa</taxon>
        <taxon>Chordata</taxon>
        <taxon>Craniata</taxon>
        <taxon>Vertebrata</taxon>
        <taxon>Euteleostomi</taxon>
        <taxon>Actinopterygii</taxon>
        <taxon>Neopterygii</taxon>
        <taxon>Teleostei</taxon>
        <taxon>Neoteleostei</taxon>
        <taxon>Acanthomorphata</taxon>
        <taxon>Gobiaria</taxon>
        <taxon>Gobiiformes</taxon>
        <taxon>Gobioidei</taxon>
        <taxon>Gobiidae</taxon>
        <taxon>Gobionellinae</taxon>
        <taxon>Mugilogobius</taxon>
    </lineage>
</organism>
<protein>
    <recommendedName>
        <fullName evidence="3">HAT C-terminal dimerisation domain-containing protein</fullName>
    </recommendedName>
</protein>
<reference evidence="2" key="1">
    <citation type="submission" date="2024-04" db="EMBL/GenBank/DDBJ databases">
        <title>Salinicola lusitanus LLJ914,a marine bacterium isolated from the Okinawa Trough.</title>
        <authorList>
            <person name="Li J."/>
        </authorList>
    </citation>
    <scope>NUCLEOTIDE SEQUENCE [LARGE SCALE GENOMIC DNA]</scope>
</reference>
<name>A0AAW0NJ00_9GOBI</name>
<dbReference type="Proteomes" id="UP001460270">
    <property type="component" value="Unassembled WGS sequence"/>
</dbReference>
<evidence type="ECO:0000313" key="1">
    <source>
        <dbReference type="EMBL" id="KAK7901308.1"/>
    </source>
</evidence>
<evidence type="ECO:0000313" key="2">
    <source>
        <dbReference type="Proteomes" id="UP001460270"/>
    </source>
</evidence>